<organism evidence="2 3">
    <name type="scientific">Glomus cerebriforme</name>
    <dbReference type="NCBI Taxonomy" id="658196"/>
    <lineage>
        <taxon>Eukaryota</taxon>
        <taxon>Fungi</taxon>
        <taxon>Fungi incertae sedis</taxon>
        <taxon>Mucoromycota</taxon>
        <taxon>Glomeromycotina</taxon>
        <taxon>Glomeromycetes</taxon>
        <taxon>Glomerales</taxon>
        <taxon>Glomeraceae</taxon>
        <taxon>Glomus</taxon>
    </lineage>
</organism>
<dbReference type="Proteomes" id="UP000265703">
    <property type="component" value="Unassembled WGS sequence"/>
</dbReference>
<keyword evidence="3" id="KW-1185">Reference proteome</keyword>
<protein>
    <submittedName>
        <fullName evidence="2">Uncharacterized protein</fullName>
    </submittedName>
</protein>
<keyword evidence="1" id="KW-0472">Membrane</keyword>
<keyword evidence="1" id="KW-1133">Transmembrane helix</keyword>
<reference evidence="2 3" key="1">
    <citation type="submission" date="2018-06" db="EMBL/GenBank/DDBJ databases">
        <title>Comparative genomics reveals the genomic features of Rhizophagus irregularis, R. cerebriforme, R. diaphanum and Gigaspora rosea, and their symbiotic lifestyle signature.</title>
        <authorList>
            <person name="Morin E."/>
            <person name="San Clemente H."/>
            <person name="Chen E.C.H."/>
            <person name="De La Providencia I."/>
            <person name="Hainaut M."/>
            <person name="Kuo A."/>
            <person name="Kohler A."/>
            <person name="Murat C."/>
            <person name="Tang N."/>
            <person name="Roy S."/>
            <person name="Loubradou J."/>
            <person name="Henrissat B."/>
            <person name="Grigoriev I.V."/>
            <person name="Corradi N."/>
            <person name="Roux C."/>
            <person name="Martin F.M."/>
        </authorList>
    </citation>
    <scope>NUCLEOTIDE SEQUENCE [LARGE SCALE GENOMIC DNA]</scope>
    <source>
        <strain evidence="2 3">DAOM 227022</strain>
    </source>
</reference>
<name>A0A397T4V5_9GLOM</name>
<evidence type="ECO:0000313" key="2">
    <source>
        <dbReference type="EMBL" id="RIA90084.1"/>
    </source>
</evidence>
<feature type="transmembrane region" description="Helical" evidence="1">
    <location>
        <begin position="94"/>
        <end position="111"/>
    </location>
</feature>
<dbReference type="EMBL" id="QKYT01000193">
    <property type="protein sequence ID" value="RIA90084.1"/>
    <property type="molecule type" value="Genomic_DNA"/>
</dbReference>
<dbReference type="AlphaFoldDB" id="A0A397T4V5"/>
<proteinExistence type="predicted"/>
<evidence type="ECO:0000256" key="1">
    <source>
        <dbReference type="SAM" id="Phobius"/>
    </source>
</evidence>
<gene>
    <name evidence="2" type="ORF">C1645_849842</name>
</gene>
<accession>A0A397T4V5</accession>
<feature type="transmembrane region" description="Helical" evidence="1">
    <location>
        <begin position="61"/>
        <end position="82"/>
    </location>
</feature>
<comment type="caution">
    <text evidence="2">The sequence shown here is derived from an EMBL/GenBank/DDBJ whole genome shotgun (WGS) entry which is preliminary data.</text>
</comment>
<evidence type="ECO:0000313" key="3">
    <source>
        <dbReference type="Proteomes" id="UP000265703"/>
    </source>
</evidence>
<keyword evidence="1" id="KW-0812">Transmembrane</keyword>
<sequence length="125" mass="14050">MIDLIFQFIKFVNKDDSSNMDDNNMLAEIGGVMDIADGSMGNMLVADAYCMDGIVIDIFEVVIHMVVVVVGMIDMIIVAVLIFDSYVDNTDNDVSDRMVVLLFLPMMLVVLKQKDRGREIDCFKK</sequence>